<evidence type="ECO:0000256" key="1">
    <source>
        <dbReference type="ARBA" id="ARBA00001958"/>
    </source>
</evidence>
<comment type="similarity">
    <text evidence="3 12">Belongs to the thiolase-like superfamily. Thiolase family.</text>
</comment>
<reference evidence="15 16" key="1">
    <citation type="submission" date="2024-01" db="EMBL/GenBank/DDBJ databases">
        <authorList>
            <person name="Allen C."/>
            <person name="Tagirdzhanova G."/>
        </authorList>
    </citation>
    <scope>NUCLEOTIDE SEQUENCE [LARGE SCALE GENOMIC DNA]</scope>
</reference>
<comment type="subunit">
    <text evidence="4">Homotetramer.</text>
</comment>
<evidence type="ECO:0000259" key="13">
    <source>
        <dbReference type="Pfam" id="PF00108"/>
    </source>
</evidence>
<evidence type="ECO:0000313" key="15">
    <source>
        <dbReference type="EMBL" id="CAK7213450.1"/>
    </source>
</evidence>
<keyword evidence="8" id="KW-0809">Transit peptide</keyword>
<evidence type="ECO:0000256" key="8">
    <source>
        <dbReference type="ARBA" id="ARBA00022946"/>
    </source>
</evidence>
<dbReference type="Pfam" id="PF00108">
    <property type="entry name" value="Thiolase_N"/>
    <property type="match status" value="1"/>
</dbReference>
<dbReference type="PANTHER" id="PTHR18919:SF156">
    <property type="entry name" value="ACETYL-COA ACETYLTRANSFERASE, MITOCHONDRIAL"/>
    <property type="match status" value="1"/>
</dbReference>
<dbReference type="Pfam" id="PF02803">
    <property type="entry name" value="Thiolase_C"/>
    <property type="match status" value="1"/>
</dbReference>
<keyword evidence="16" id="KW-1185">Reference proteome</keyword>
<proteinExistence type="inferred from homology"/>
<dbReference type="InterPro" id="IPR020615">
    <property type="entry name" value="Thiolase_acyl_enz_int_AS"/>
</dbReference>
<dbReference type="PROSITE" id="PS00098">
    <property type="entry name" value="THIOLASE_1"/>
    <property type="match status" value="1"/>
</dbReference>
<dbReference type="Gene3D" id="3.40.47.10">
    <property type="match status" value="1"/>
</dbReference>
<dbReference type="CDD" id="cd00751">
    <property type="entry name" value="thiolase"/>
    <property type="match status" value="1"/>
</dbReference>
<evidence type="ECO:0000256" key="4">
    <source>
        <dbReference type="ARBA" id="ARBA00011881"/>
    </source>
</evidence>
<evidence type="ECO:0000256" key="12">
    <source>
        <dbReference type="RuleBase" id="RU003557"/>
    </source>
</evidence>
<evidence type="ECO:0000256" key="7">
    <source>
        <dbReference type="ARBA" id="ARBA00022723"/>
    </source>
</evidence>
<dbReference type="EC" id="2.3.1.9" evidence="5"/>
<evidence type="ECO:0000259" key="14">
    <source>
        <dbReference type="Pfam" id="PF02803"/>
    </source>
</evidence>
<organism evidence="15 16">
    <name type="scientific">Sporothrix eucalyptigena</name>
    <dbReference type="NCBI Taxonomy" id="1812306"/>
    <lineage>
        <taxon>Eukaryota</taxon>
        <taxon>Fungi</taxon>
        <taxon>Dikarya</taxon>
        <taxon>Ascomycota</taxon>
        <taxon>Pezizomycotina</taxon>
        <taxon>Sordariomycetes</taxon>
        <taxon>Sordariomycetidae</taxon>
        <taxon>Ophiostomatales</taxon>
        <taxon>Ophiostomataceae</taxon>
        <taxon>Sporothrix</taxon>
    </lineage>
</organism>
<feature type="domain" description="Thiolase C-terminal" evidence="14">
    <location>
        <begin position="301"/>
        <end position="421"/>
    </location>
</feature>
<keyword evidence="6 12" id="KW-0808">Transferase</keyword>
<dbReference type="EMBL" id="CAWUHD010000011">
    <property type="protein sequence ID" value="CAK7213450.1"/>
    <property type="molecule type" value="Genomic_DNA"/>
</dbReference>
<sequence length="427" mass="44450">MSTSDTARSRLGQIKGHLSAAKTVQDVYIISAARTPTAKFNGMFKSISAPHLGAVAIKAALGKTSVPVEAIGDVYMGNVLQAGEGQAPARQAMLFAGLPTSIDAVTVNKVCSSGLKAVMLATQNIQLGLAGAQVAGGMESMSRVPYYVNRASHNPAFGDMRLADGLIQDGLWDVYEQVHMGTCAEHSAKQFGITRAEQDAYAVRSFHRAQAAWAARCFDDEIASVPVPGPRKGDAPTVMAEDEGYKNLNEAKVPTLRPVFAKPGEQGTITAANASTMNDGASALVLVSAALAAQHGRGSRVLSRIVAYADAAVDPIDYAVAPAKAIQRALQQAGLSTVDIARWEVNEAFAVVVRITEQLLGLDDRTAPINLHGGAIALGHALGSSGARLLTSLVHQLAVGEYGVVALCNGGGAGSAMIVQRVDEVKV</sequence>
<comment type="subcellular location">
    <subcellularLocation>
        <location evidence="2">Mitochondrion</location>
    </subcellularLocation>
</comment>
<comment type="cofactor">
    <cofactor evidence="1">
        <name>K(+)</name>
        <dbReference type="ChEBI" id="CHEBI:29103"/>
    </cofactor>
</comment>
<evidence type="ECO:0000256" key="9">
    <source>
        <dbReference type="ARBA" id="ARBA00022958"/>
    </source>
</evidence>
<evidence type="ECO:0000256" key="5">
    <source>
        <dbReference type="ARBA" id="ARBA00012705"/>
    </source>
</evidence>
<dbReference type="InterPro" id="IPR020617">
    <property type="entry name" value="Thiolase_C"/>
</dbReference>
<dbReference type="PROSITE" id="PS00099">
    <property type="entry name" value="THIOLASE_3"/>
    <property type="match status" value="1"/>
</dbReference>
<gene>
    <name evidence="15" type="ORF">SEUCBS140593_001859</name>
</gene>
<keyword evidence="10" id="KW-0496">Mitochondrion</keyword>
<evidence type="ECO:0000256" key="3">
    <source>
        <dbReference type="ARBA" id="ARBA00010982"/>
    </source>
</evidence>
<keyword evidence="11 12" id="KW-0012">Acyltransferase</keyword>
<keyword evidence="9" id="KW-0630">Potassium</keyword>
<keyword evidence="7" id="KW-0479">Metal-binding</keyword>
<feature type="domain" description="Thiolase N-terminal" evidence="13">
    <location>
        <begin position="27"/>
        <end position="289"/>
    </location>
</feature>
<evidence type="ECO:0000256" key="2">
    <source>
        <dbReference type="ARBA" id="ARBA00004173"/>
    </source>
</evidence>
<comment type="caution">
    <text evidence="15">The sequence shown here is derived from an EMBL/GenBank/DDBJ whole genome shotgun (WGS) entry which is preliminary data.</text>
</comment>
<evidence type="ECO:0000313" key="16">
    <source>
        <dbReference type="Proteomes" id="UP001642482"/>
    </source>
</evidence>
<dbReference type="InterPro" id="IPR016039">
    <property type="entry name" value="Thiolase-like"/>
</dbReference>
<dbReference type="InterPro" id="IPR002155">
    <property type="entry name" value="Thiolase"/>
</dbReference>
<evidence type="ECO:0000256" key="10">
    <source>
        <dbReference type="ARBA" id="ARBA00023128"/>
    </source>
</evidence>
<dbReference type="InterPro" id="IPR020610">
    <property type="entry name" value="Thiolase_AS"/>
</dbReference>
<protein>
    <recommendedName>
        <fullName evidence="5">acetyl-CoA C-acetyltransferase</fullName>
        <ecNumber evidence="5">2.3.1.9</ecNumber>
    </recommendedName>
</protein>
<dbReference type="InterPro" id="IPR020616">
    <property type="entry name" value="Thiolase_N"/>
</dbReference>
<dbReference type="Proteomes" id="UP001642482">
    <property type="component" value="Unassembled WGS sequence"/>
</dbReference>
<dbReference type="PANTHER" id="PTHR18919">
    <property type="entry name" value="ACETYL-COA C-ACYLTRANSFERASE"/>
    <property type="match status" value="1"/>
</dbReference>
<dbReference type="PIRSF" id="PIRSF000429">
    <property type="entry name" value="Ac-CoA_Ac_transf"/>
    <property type="match status" value="1"/>
</dbReference>
<evidence type="ECO:0000256" key="6">
    <source>
        <dbReference type="ARBA" id="ARBA00022679"/>
    </source>
</evidence>
<dbReference type="NCBIfam" id="TIGR01930">
    <property type="entry name" value="AcCoA-C-Actrans"/>
    <property type="match status" value="1"/>
</dbReference>
<evidence type="ECO:0000256" key="11">
    <source>
        <dbReference type="ARBA" id="ARBA00023315"/>
    </source>
</evidence>
<dbReference type="SUPFAM" id="SSF53901">
    <property type="entry name" value="Thiolase-like"/>
    <property type="match status" value="2"/>
</dbReference>
<name>A0ABP0B1R3_9PEZI</name>
<accession>A0ABP0B1R3</accession>